<dbReference type="Proteomes" id="UP000278673">
    <property type="component" value="Unassembled WGS sequence"/>
</dbReference>
<keyword evidence="2" id="KW-0255">Endonuclease</keyword>
<dbReference type="SUPFAM" id="SSF56219">
    <property type="entry name" value="DNase I-like"/>
    <property type="match status" value="1"/>
</dbReference>
<comment type="caution">
    <text evidence="2">The sequence shown here is derived from an EMBL/GenBank/DDBJ whole genome shotgun (WGS) entry which is preliminary data.</text>
</comment>
<proteinExistence type="predicted"/>
<accession>A0A3M2LN61</accession>
<keyword evidence="2" id="KW-0540">Nuclease</keyword>
<sequence length="273" mass="29879">MTRVGTLDVLTFNLNNPSVERAERQLAYLAARPEHVLVLTETADSGGCAFLEERFTAAGYSVTFPRPEQRGERGAMIVSRLATRPLETGVDYLPHRAVGVTVDTDEGPLDVIGLYVPSRNGTPEKTERKRTFLQACRSELAAGAGGARLVIGDFNVLEPAHVPRYRFFSPFEYEFYDWFAAAGYSDAFRAVHPEALEYSWVGKTGDGYRYDHAFVSGRLASELRGCSYVHEPRTMTGRLTDHSALTVGLATTAVALLAVADPTRAEGPAPALF</sequence>
<dbReference type="RefSeq" id="WP_122184584.1">
    <property type="nucleotide sequence ID" value="NZ_RFFJ01000084.1"/>
</dbReference>
<organism evidence="2 3">
    <name type="scientific">Streptomyces triticirhizae</name>
    <dbReference type="NCBI Taxonomy" id="2483353"/>
    <lineage>
        <taxon>Bacteria</taxon>
        <taxon>Bacillati</taxon>
        <taxon>Actinomycetota</taxon>
        <taxon>Actinomycetes</taxon>
        <taxon>Kitasatosporales</taxon>
        <taxon>Streptomycetaceae</taxon>
        <taxon>Streptomyces</taxon>
    </lineage>
</organism>
<evidence type="ECO:0000313" key="2">
    <source>
        <dbReference type="EMBL" id="RMI38802.1"/>
    </source>
</evidence>
<keyword evidence="2" id="KW-0269">Exonuclease</keyword>
<dbReference type="PANTHER" id="PTHR43250:SF2">
    <property type="entry name" value="EXODEOXYRIBONUCLEASE III"/>
    <property type="match status" value="1"/>
</dbReference>
<dbReference type="PANTHER" id="PTHR43250">
    <property type="entry name" value="EXODEOXYRIBONUCLEASE III"/>
    <property type="match status" value="1"/>
</dbReference>
<name>A0A3M2LN61_9ACTN</name>
<dbReference type="AlphaFoldDB" id="A0A3M2LN61"/>
<protein>
    <submittedName>
        <fullName evidence="2">Endonuclease/exonuclease/phosphatase</fullName>
    </submittedName>
</protein>
<dbReference type="InterPro" id="IPR005135">
    <property type="entry name" value="Endo/exonuclease/phosphatase"/>
</dbReference>
<evidence type="ECO:0000259" key="1">
    <source>
        <dbReference type="Pfam" id="PF03372"/>
    </source>
</evidence>
<reference evidence="2 3" key="1">
    <citation type="submission" date="2018-10" db="EMBL/GenBank/DDBJ databases">
        <title>Isolation, diversity and antifungal activity of actinobacteria from wheat.</title>
        <authorList>
            <person name="Han C."/>
        </authorList>
    </citation>
    <scope>NUCLEOTIDE SEQUENCE [LARGE SCALE GENOMIC DNA]</scope>
    <source>
        <strain evidence="2 3">NEAU-YY642</strain>
    </source>
</reference>
<dbReference type="InterPro" id="IPR037493">
    <property type="entry name" value="ExoIII-like"/>
</dbReference>
<dbReference type="GO" id="GO:0006281">
    <property type="term" value="P:DNA repair"/>
    <property type="evidence" value="ECO:0007669"/>
    <property type="project" value="InterPro"/>
</dbReference>
<dbReference type="InterPro" id="IPR036691">
    <property type="entry name" value="Endo/exonu/phosph_ase_sf"/>
</dbReference>
<dbReference type="Pfam" id="PF03372">
    <property type="entry name" value="Exo_endo_phos"/>
    <property type="match status" value="1"/>
</dbReference>
<dbReference type="Gene3D" id="3.60.10.10">
    <property type="entry name" value="Endonuclease/exonuclease/phosphatase"/>
    <property type="match status" value="1"/>
</dbReference>
<evidence type="ECO:0000313" key="3">
    <source>
        <dbReference type="Proteomes" id="UP000278673"/>
    </source>
</evidence>
<keyword evidence="2" id="KW-0378">Hydrolase</keyword>
<keyword evidence="3" id="KW-1185">Reference proteome</keyword>
<dbReference type="GO" id="GO:0008311">
    <property type="term" value="F:double-stranded DNA 3'-5' DNA exonuclease activity"/>
    <property type="evidence" value="ECO:0007669"/>
    <property type="project" value="InterPro"/>
</dbReference>
<dbReference type="GO" id="GO:0004519">
    <property type="term" value="F:endonuclease activity"/>
    <property type="evidence" value="ECO:0007669"/>
    <property type="project" value="UniProtKB-KW"/>
</dbReference>
<feature type="domain" description="Endonuclease/exonuclease/phosphatase" evidence="1">
    <location>
        <begin position="10"/>
        <end position="242"/>
    </location>
</feature>
<gene>
    <name evidence="2" type="ORF">EBN88_16145</name>
</gene>
<dbReference type="EMBL" id="RFFJ01000084">
    <property type="protein sequence ID" value="RMI38802.1"/>
    <property type="molecule type" value="Genomic_DNA"/>
</dbReference>